<proteinExistence type="predicted"/>
<dbReference type="AlphaFoldDB" id="A0A1C3XL25"/>
<sequence length="108" mass="11400">MYNAKRDSEGGGASHAIPSMGAIEGRITVLEVLAATSLRLLLKEGDKIAAKHALSSIRKAMRAKCNDVHLSADDSKSALAYVKELMDATLESAEFAGAQSLQDPMLVA</sequence>
<dbReference type="Proteomes" id="UP000199205">
    <property type="component" value="Unassembled WGS sequence"/>
</dbReference>
<evidence type="ECO:0000313" key="2">
    <source>
        <dbReference type="Proteomes" id="UP000199205"/>
    </source>
</evidence>
<reference evidence="1 2" key="1">
    <citation type="submission" date="2016-08" db="EMBL/GenBank/DDBJ databases">
        <authorList>
            <person name="Seilhamer J.J."/>
        </authorList>
    </citation>
    <scope>NUCLEOTIDE SEQUENCE [LARGE SCALE GENOMIC DNA]</scope>
    <source>
        <strain evidence="1 2">P1-7</strain>
    </source>
</reference>
<dbReference type="OrthoDB" id="8396171at2"/>
<protein>
    <submittedName>
        <fullName evidence="1">Uncharacterized protein</fullName>
    </submittedName>
</protein>
<organism evidence="1 2">
    <name type="scientific">Rhizobium lusitanum</name>
    <dbReference type="NCBI Taxonomy" id="293958"/>
    <lineage>
        <taxon>Bacteria</taxon>
        <taxon>Pseudomonadati</taxon>
        <taxon>Pseudomonadota</taxon>
        <taxon>Alphaproteobacteria</taxon>
        <taxon>Hyphomicrobiales</taxon>
        <taxon>Rhizobiaceae</taxon>
        <taxon>Rhizobium/Agrobacterium group</taxon>
        <taxon>Rhizobium</taxon>
    </lineage>
</organism>
<dbReference type="RefSeq" id="WP_037191274.1">
    <property type="nucleotide sequence ID" value="NZ_FMAF01000059.1"/>
</dbReference>
<name>A0A1C3XL25_9HYPH</name>
<evidence type="ECO:0000313" key="1">
    <source>
        <dbReference type="EMBL" id="SCB52968.1"/>
    </source>
</evidence>
<dbReference type="EMBL" id="FMAF01000059">
    <property type="protein sequence ID" value="SCB52968.1"/>
    <property type="molecule type" value="Genomic_DNA"/>
</dbReference>
<accession>A0A1C3XL25</accession>
<gene>
    <name evidence="1" type="ORF">GA0061101_15913</name>
</gene>